<dbReference type="Proteomes" id="UP000823775">
    <property type="component" value="Unassembled WGS sequence"/>
</dbReference>
<proteinExistence type="predicted"/>
<reference evidence="1 2" key="1">
    <citation type="journal article" date="2021" name="BMC Genomics">
        <title>Datura genome reveals duplications of psychoactive alkaloid biosynthetic genes and high mutation rate following tissue culture.</title>
        <authorList>
            <person name="Rajewski A."/>
            <person name="Carter-House D."/>
            <person name="Stajich J."/>
            <person name="Litt A."/>
        </authorList>
    </citation>
    <scope>NUCLEOTIDE SEQUENCE [LARGE SCALE GENOMIC DNA]</scope>
    <source>
        <strain evidence="1">AR-01</strain>
    </source>
</reference>
<keyword evidence="2" id="KW-1185">Reference proteome</keyword>
<organism evidence="1 2">
    <name type="scientific">Datura stramonium</name>
    <name type="common">Jimsonweed</name>
    <name type="synonym">Common thornapple</name>
    <dbReference type="NCBI Taxonomy" id="4076"/>
    <lineage>
        <taxon>Eukaryota</taxon>
        <taxon>Viridiplantae</taxon>
        <taxon>Streptophyta</taxon>
        <taxon>Embryophyta</taxon>
        <taxon>Tracheophyta</taxon>
        <taxon>Spermatophyta</taxon>
        <taxon>Magnoliopsida</taxon>
        <taxon>eudicotyledons</taxon>
        <taxon>Gunneridae</taxon>
        <taxon>Pentapetalae</taxon>
        <taxon>asterids</taxon>
        <taxon>lamiids</taxon>
        <taxon>Solanales</taxon>
        <taxon>Solanaceae</taxon>
        <taxon>Solanoideae</taxon>
        <taxon>Datureae</taxon>
        <taxon>Datura</taxon>
    </lineage>
</organism>
<sequence>MLGNEETRIIWKNGEKGELREYCEEKGGSAICSVPPPELVSFAIYAQFTVSQSVVYRWFAKWIGDPLVAHLLDTQDLGICIDSATTGGPWLCIVESPEGPLVRFSKSQLSTFIYFDMAGYASGS</sequence>
<accession>A0ABS8UJX9</accession>
<protein>
    <submittedName>
        <fullName evidence="1">Uncharacterized protein</fullName>
    </submittedName>
</protein>
<dbReference type="EMBL" id="JACEIK010002030">
    <property type="protein sequence ID" value="MCD9558591.1"/>
    <property type="molecule type" value="Genomic_DNA"/>
</dbReference>
<comment type="caution">
    <text evidence="1">The sequence shown here is derived from an EMBL/GenBank/DDBJ whole genome shotgun (WGS) entry which is preliminary data.</text>
</comment>
<evidence type="ECO:0000313" key="2">
    <source>
        <dbReference type="Proteomes" id="UP000823775"/>
    </source>
</evidence>
<name>A0ABS8UJX9_DATST</name>
<gene>
    <name evidence="1" type="ORF">HAX54_016033</name>
</gene>
<evidence type="ECO:0000313" key="1">
    <source>
        <dbReference type="EMBL" id="MCD9558591.1"/>
    </source>
</evidence>
<feature type="non-terminal residue" evidence="1">
    <location>
        <position position="124"/>
    </location>
</feature>